<sequence>MSLPARLQAALDLIRSLPKELKAQVLLDYAKRVPTPTREVELERVPECQTPFFLRAEVVEGRVRLHFLVPDEAPTVKAFAGLLKEGLEGEPPEAVLAVPPGFYRGAGLEELLTPLRLRGLEAALLRLQDQVRRALPSG</sequence>
<reference evidence="3" key="1">
    <citation type="journal article" date="2020" name="mSystems">
        <title>Genome- and Community-Level Interaction Insights into Carbon Utilization and Element Cycling Functions of Hydrothermarchaeota in Hydrothermal Sediment.</title>
        <authorList>
            <person name="Zhou Z."/>
            <person name="Liu Y."/>
            <person name="Xu W."/>
            <person name="Pan J."/>
            <person name="Luo Z.H."/>
            <person name="Li M."/>
        </authorList>
    </citation>
    <scope>NUCLEOTIDE SEQUENCE [LARGE SCALE GENOMIC DNA]</scope>
    <source>
        <strain evidence="3">SpSt-246</strain>
    </source>
</reference>
<comment type="similarity">
    <text evidence="1">Belongs to the SufE family.</text>
</comment>
<dbReference type="PANTHER" id="PTHR43597:SF5">
    <property type="entry name" value="SUFE-LIKE PROTEIN 2, CHLOROPLASTIC"/>
    <property type="match status" value="1"/>
</dbReference>
<dbReference type="EMBL" id="DSKL01000040">
    <property type="protein sequence ID" value="HEH81598.1"/>
    <property type="molecule type" value="Genomic_DNA"/>
</dbReference>
<dbReference type="Gene3D" id="3.90.1010.10">
    <property type="match status" value="1"/>
</dbReference>
<gene>
    <name evidence="3" type="ORF">ENP73_00970</name>
</gene>
<evidence type="ECO:0000256" key="1">
    <source>
        <dbReference type="ARBA" id="ARBA00010282"/>
    </source>
</evidence>
<feature type="domain" description="Fe-S metabolism associated" evidence="2">
    <location>
        <begin position="19"/>
        <end position="129"/>
    </location>
</feature>
<accession>A0A7C2C0N3</accession>
<evidence type="ECO:0000259" key="2">
    <source>
        <dbReference type="Pfam" id="PF02657"/>
    </source>
</evidence>
<dbReference type="SUPFAM" id="SSF82649">
    <property type="entry name" value="SufE/NifU"/>
    <property type="match status" value="1"/>
</dbReference>
<dbReference type="InterPro" id="IPR003808">
    <property type="entry name" value="Fe-S_metab-assoc_dom"/>
</dbReference>
<evidence type="ECO:0000313" key="3">
    <source>
        <dbReference type="EMBL" id="HEH81598.1"/>
    </source>
</evidence>
<organism evidence="3">
    <name type="scientific">Thermus islandicus</name>
    <dbReference type="NCBI Taxonomy" id="540988"/>
    <lineage>
        <taxon>Bacteria</taxon>
        <taxon>Thermotogati</taxon>
        <taxon>Deinococcota</taxon>
        <taxon>Deinococci</taxon>
        <taxon>Thermales</taxon>
        <taxon>Thermaceae</taxon>
        <taxon>Thermus</taxon>
    </lineage>
</organism>
<name>A0A7C2C0N3_9DEIN</name>
<dbReference type="PANTHER" id="PTHR43597">
    <property type="entry name" value="SULFUR ACCEPTOR PROTEIN CSDE"/>
    <property type="match status" value="1"/>
</dbReference>
<dbReference type="AlphaFoldDB" id="A0A7C2C0N3"/>
<dbReference type="Pfam" id="PF02657">
    <property type="entry name" value="SufE"/>
    <property type="match status" value="1"/>
</dbReference>
<protein>
    <submittedName>
        <fullName evidence="3">SufE family protein</fullName>
    </submittedName>
</protein>
<comment type="caution">
    <text evidence="3">The sequence shown here is derived from an EMBL/GenBank/DDBJ whole genome shotgun (WGS) entry which is preliminary data.</text>
</comment>
<proteinExistence type="inferred from homology"/>